<gene>
    <name evidence="1" type="ORF">MKS88_005760</name>
</gene>
<sequence>MNKFKKRGSHFIYDDENDSANTANYGRCSTANYGSGSTANYGSGSTANYGSGSTANYGSGSTANYGSGSTANYGSGSTANYGSGSTANYDSGNTANYDSGSTANYRSSCVKNELSSLSKGSVSPNEGDNDNFHKIKNIVDQFSSVKKYHLKDKKLNEKLEKKEYYDDFFSLKYREYYKEDLINLCLETLLKNTNYILNNYKQYKNCSIFFLLLFYNIFLPYTTNDIFVYFKCIQRNYIFYKKKNLQHYFEHILKNIELSDFNHHFVNNIINSKNLSHTIIPYLNILQHDNNFLDKAIFLNDHKKEIHQMENYQYAGKDINIGEEQEEDETKHNCLNEYEMFINSYDLNYKMRKIKIENIVPLNLLYKFFQLVNFNINNVQLVFLLNEVIKESTLRERIDDEGVDSTGDVDNVDSEDSADSVDSNALKFKRTQNSPYQFRNLFCPLLQIKNKTLIVHKNSKKLYFKNLNIIDQHFNTSQGLIIQIFDNPIYNLISIYANVYIVAYKVDILIERSK</sequence>
<proteinExistence type="predicted"/>
<comment type="caution">
    <text evidence="1">The sequence shown here is derived from an EMBL/GenBank/DDBJ whole genome shotgun (WGS) entry which is preliminary data.</text>
</comment>
<protein>
    <submittedName>
        <fullName evidence="1">Uncharacterized protein</fullName>
    </submittedName>
</protein>
<accession>A0ACB9Y1V9</accession>
<name>A0ACB9Y1V9_PLABR</name>
<dbReference type="Proteomes" id="UP001056978">
    <property type="component" value="Chromosome 14"/>
</dbReference>
<evidence type="ECO:0000313" key="1">
    <source>
        <dbReference type="EMBL" id="KAI4835077.1"/>
    </source>
</evidence>
<evidence type="ECO:0000313" key="2">
    <source>
        <dbReference type="Proteomes" id="UP001056978"/>
    </source>
</evidence>
<keyword evidence="2" id="KW-1185">Reference proteome</keyword>
<dbReference type="EMBL" id="CM043782">
    <property type="protein sequence ID" value="KAI4835077.1"/>
    <property type="molecule type" value="Genomic_DNA"/>
</dbReference>
<reference evidence="1" key="1">
    <citation type="submission" date="2022-06" db="EMBL/GenBank/DDBJ databases">
        <title>The First Complete Genome of the Simian Malaria Parasite Plasmodium brasilianum.</title>
        <authorList>
            <person name="Bajic M."/>
            <person name="Ravishankar S."/>
        </authorList>
    </citation>
    <scope>NUCLEOTIDE SEQUENCE</scope>
    <source>
        <strain evidence="1">Bolivian I</strain>
    </source>
</reference>
<organism evidence="1 2">
    <name type="scientific">Plasmodium brasilianum</name>
    <dbReference type="NCBI Taxonomy" id="5824"/>
    <lineage>
        <taxon>Eukaryota</taxon>
        <taxon>Sar</taxon>
        <taxon>Alveolata</taxon>
        <taxon>Apicomplexa</taxon>
        <taxon>Aconoidasida</taxon>
        <taxon>Haemosporida</taxon>
        <taxon>Plasmodiidae</taxon>
        <taxon>Plasmodium</taxon>
        <taxon>Plasmodium (Plasmodium)</taxon>
    </lineage>
</organism>